<dbReference type="SUPFAM" id="SSF51735">
    <property type="entry name" value="NAD(P)-binding Rossmann-fold domains"/>
    <property type="match status" value="1"/>
</dbReference>
<name>A0A4S4LRB2_9APHY</name>
<dbReference type="InterPro" id="IPR036291">
    <property type="entry name" value="NAD(P)-bd_dom_sf"/>
</dbReference>
<dbReference type="AlphaFoldDB" id="A0A4S4LRB2"/>
<evidence type="ECO:0000313" key="1">
    <source>
        <dbReference type="EMBL" id="THH14894.1"/>
    </source>
</evidence>
<protein>
    <recommendedName>
        <fullName evidence="3">Ketoreductase (KR) domain-containing protein</fullName>
    </recommendedName>
</protein>
<accession>A0A4S4LRB2</accession>
<keyword evidence="2" id="KW-1185">Reference proteome</keyword>
<comment type="caution">
    <text evidence="1">The sequence shown here is derived from an EMBL/GenBank/DDBJ whole genome shotgun (WGS) entry which is preliminary data.</text>
</comment>
<dbReference type="OrthoDB" id="191139at2759"/>
<evidence type="ECO:0000313" key="2">
    <source>
        <dbReference type="Proteomes" id="UP000308730"/>
    </source>
</evidence>
<proteinExistence type="predicted"/>
<evidence type="ECO:0008006" key="3">
    <source>
        <dbReference type="Google" id="ProtNLM"/>
    </source>
</evidence>
<dbReference type="Proteomes" id="UP000308730">
    <property type="component" value="Unassembled WGS sequence"/>
</dbReference>
<dbReference type="Gene3D" id="3.40.50.720">
    <property type="entry name" value="NAD(P)-binding Rossmann-like Domain"/>
    <property type="match status" value="1"/>
</dbReference>
<dbReference type="EMBL" id="SGPM01000880">
    <property type="protein sequence ID" value="THH14894.1"/>
    <property type="molecule type" value="Genomic_DNA"/>
</dbReference>
<sequence length="122" mass="13045">MVTADGYDLQFGTNVVGHFYIGELLMPALLAGAAYLAGPLNWDVFVDGPARVGFGISKLYYQSKSANVIVARHIAQMYADKGILSMSCNPGNLKSGLLKAGALRSDGGERRINTVQSSYNNN</sequence>
<gene>
    <name evidence="1" type="ORF">EUX98_g9547</name>
</gene>
<reference evidence="1 2" key="1">
    <citation type="submission" date="2019-02" db="EMBL/GenBank/DDBJ databases">
        <title>Genome sequencing of the rare red list fungi Antrodiella citrinella (Flaviporus citrinellus).</title>
        <authorList>
            <person name="Buettner E."/>
            <person name="Kellner H."/>
        </authorList>
    </citation>
    <scope>NUCLEOTIDE SEQUENCE [LARGE SCALE GENOMIC DNA]</scope>
    <source>
        <strain evidence="1 2">DSM 108506</strain>
    </source>
</reference>
<organism evidence="1 2">
    <name type="scientific">Antrodiella citrinella</name>
    <dbReference type="NCBI Taxonomy" id="2447956"/>
    <lineage>
        <taxon>Eukaryota</taxon>
        <taxon>Fungi</taxon>
        <taxon>Dikarya</taxon>
        <taxon>Basidiomycota</taxon>
        <taxon>Agaricomycotina</taxon>
        <taxon>Agaricomycetes</taxon>
        <taxon>Polyporales</taxon>
        <taxon>Steccherinaceae</taxon>
        <taxon>Antrodiella</taxon>
    </lineage>
</organism>